<evidence type="ECO:0000313" key="5">
    <source>
        <dbReference type="Proteomes" id="UP000034349"/>
    </source>
</evidence>
<reference evidence="4 5" key="1">
    <citation type="journal article" date="2015" name="Nature">
        <title>rRNA introns, odd ribosomes, and small enigmatic genomes across a large radiation of phyla.</title>
        <authorList>
            <person name="Brown C.T."/>
            <person name="Hug L.A."/>
            <person name="Thomas B.C."/>
            <person name="Sharon I."/>
            <person name="Castelle C.J."/>
            <person name="Singh A."/>
            <person name="Wilkins M.J."/>
            <person name="Williams K.H."/>
            <person name="Banfield J.F."/>
        </authorList>
    </citation>
    <scope>NUCLEOTIDE SEQUENCE [LARGE SCALE GENOMIC DNA]</scope>
</reference>
<dbReference type="Proteomes" id="UP000034349">
    <property type="component" value="Unassembled WGS sequence"/>
</dbReference>
<name>A0A0G0BCN5_9BACT</name>
<accession>A0A0G0BCN5</accession>
<dbReference type="GO" id="GO:0009307">
    <property type="term" value="P:DNA restriction-modification system"/>
    <property type="evidence" value="ECO:0007669"/>
    <property type="project" value="InterPro"/>
</dbReference>
<feature type="transmembrane region" description="Helical" evidence="2">
    <location>
        <begin position="6"/>
        <end position="27"/>
    </location>
</feature>
<keyword evidence="2" id="KW-0472">Membrane</keyword>
<comment type="caution">
    <text evidence="4">The sequence shown here is derived from an EMBL/GenBank/DDBJ whole genome shotgun (WGS) entry which is preliminary data.</text>
</comment>
<dbReference type="GO" id="GO:0004519">
    <property type="term" value="F:endonuclease activity"/>
    <property type="evidence" value="ECO:0007669"/>
    <property type="project" value="InterPro"/>
</dbReference>
<dbReference type="GO" id="GO:0003677">
    <property type="term" value="F:DNA binding"/>
    <property type="evidence" value="ECO:0007669"/>
    <property type="project" value="InterPro"/>
</dbReference>
<evidence type="ECO:0000313" key="4">
    <source>
        <dbReference type="EMBL" id="KKP36585.1"/>
    </source>
</evidence>
<keyword evidence="1" id="KW-0175">Coiled coil</keyword>
<dbReference type="InterPro" id="IPR007560">
    <property type="entry name" value="Restrct_endonuc_IV_Mrr"/>
</dbReference>
<keyword evidence="2" id="KW-1133">Transmembrane helix</keyword>
<feature type="coiled-coil region" evidence="1">
    <location>
        <begin position="69"/>
        <end position="114"/>
    </location>
</feature>
<feature type="domain" description="Restriction endonuclease type IV Mrr" evidence="3">
    <location>
        <begin position="252"/>
        <end position="322"/>
    </location>
</feature>
<dbReference type="SUPFAM" id="SSF52980">
    <property type="entry name" value="Restriction endonuclease-like"/>
    <property type="match status" value="1"/>
</dbReference>
<dbReference type="AlphaFoldDB" id="A0A0G0BCN5"/>
<proteinExistence type="predicted"/>
<dbReference type="InterPro" id="IPR011335">
    <property type="entry name" value="Restrct_endonuc-II-like"/>
</dbReference>
<evidence type="ECO:0000259" key="3">
    <source>
        <dbReference type="Pfam" id="PF04471"/>
    </source>
</evidence>
<dbReference type="EMBL" id="LBOK01000016">
    <property type="protein sequence ID" value="KKP36585.1"/>
    <property type="molecule type" value="Genomic_DNA"/>
</dbReference>
<protein>
    <recommendedName>
        <fullName evidence="3">Restriction endonuclease type IV Mrr domain-containing protein</fullName>
    </recommendedName>
</protein>
<sequence length="459" mass="54263">MEDYIWILVIIGIAIIWGIISWIITTISNSKKYLELKPKLDSLERMTKTHELKIANDTAKLEAESKKKLDEFSQKTKKDEDALQKQKENLQLEVNSWNEEMRKNKEEIQKIAKQKSMGFPWLAEAYADYFALKDGKLETYLKYKSHPAPTTAENVRIIKNEKRELLKENKIVRYKINYFEKLFPWLSELIADDEDEYIPVKIDDDIDIDNNEDRVKDFLTPEEYKSLPSVERNQMALDRYLKNRNKSKWAIGRDYEMYVGYLYEQAGYSIEYKGILDGFEDLGRDIIATKGGEVCIIQCKNWAQYKTIHEKHIFQLFGTTMEYWIKNYQTMRNQLNLFAHNLGECKNPKSFEEFAKFLNENKLKPIFFTSTKLSDKAKEMANALDVEIRENESLGEFPRIKCNINSDEFNSPTKIYHLPMDQQYDRTIIGNRSGEFYAFTVKEAEDAGFRRAFKHRFFD</sequence>
<organism evidence="4 5">
    <name type="scientific">Candidatus Roizmanbacteria bacterium GW2011_GWA2_32_13</name>
    <dbReference type="NCBI Taxonomy" id="1618475"/>
    <lineage>
        <taxon>Bacteria</taxon>
        <taxon>Candidatus Roizmaniibacteriota</taxon>
    </lineage>
</organism>
<gene>
    <name evidence="4" type="ORF">UR23_C0016G0010</name>
</gene>
<dbReference type="Pfam" id="PF04471">
    <property type="entry name" value="Mrr_cat"/>
    <property type="match status" value="1"/>
</dbReference>
<keyword evidence="2" id="KW-0812">Transmembrane</keyword>
<evidence type="ECO:0000256" key="1">
    <source>
        <dbReference type="SAM" id="Coils"/>
    </source>
</evidence>
<evidence type="ECO:0000256" key="2">
    <source>
        <dbReference type="SAM" id="Phobius"/>
    </source>
</evidence>